<organism evidence="2 3">
    <name type="scientific">Mycobacterium phage Sparky</name>
    <dbReference type="NCBI Taxonomy" id="1527493"/>
    <lineage>
        <taxon>Viruses</taxon>
        <taxon>Duplodnaviria</taxon>
        <taxon>Heunggongvirae</taxon>
        <taxon>Uroviricota</taxon>
        <taxon>Caudoviricetes</taxon>
        <taxon>Sparkyvirus</taxon>
        <taxon>Sparkyvirus sparky</taxon>
    </lineage>
</organism>
<accession>A0A076G7Q9</accession>
<evidence type="ECO:0000313" key="2">
    <source>
        <dbReference type="EMBL" id="AII28161.1"/>
    </source>
</evidence>
<reference evidence="2 3" key="1">
    <citation type="submission" date="2014-07" db="EMBL/GenBank/DDBJ databases">
        <authorList>
            <person name="Simmons-Yager K."/>
            <person name="Taylor B.J."/>
            <person name="Thorniley A.J."/>
            <person name="Dasenko M.A."/>
            <person name="Denver D.R."/>
            <person name="Garcia-Ruiz H."/>
            <person name="Hoyer J.S."/>
            <person name="Jogdeo S."/>
            <person name="Sullivan C.M."/>
            <person name="Peterson M.R."/>
            <person name="Rowley E.R."/>
            <person name="Schnitzler C.E."/>
            <person name="Vining K.J."/>
            <person name="Almabruk K.H."/>
            <person name="Banawas S."/>
            <person name="Beatty C."/>
            <person name="Bullock C.J."/>
            <person name="Cappellazzi J.E."/>
            <person name="Chagani S.E."/>
            <person name="Chatterjee P."/>
            <person name="Cram E.D."/>
            <person name="Elorriaga M.E.S.T.E.F.A."/>
            <person name="Esser M."/>
            <person name="Fellows E.J."/>
            <person name="Garcia G.R."/>
            <person name="Gullaba J.M."/>
            <person name="Kinsley M.A."/>
            <person name="Luo F."/>
            <person name="Mcginnis M."/>
            <person name="Paquette C.E."/>
            <person name="Reddekopp R.L."/>
            <person name="Rosen K.L."/>
            <person name="Sahlfeld L.M."/>
            <person name="Vondras A.M."/>
            <person name="Wang J.X."/>
            <person name="Weiss E.S."/>
            <person name="Wernick R."/>
            <person name="Abuelizz H.A."/>
            <person name="Amaro Y."/>
            <person name="Archer C.L."/>
            <person name="Basu A."/>
            <person name="Bellinger M.R."/>
            <person name="Johnson S.F."/>
            <person name="Kitchen S.A."/>
            <person name="Li M."/>
            <person name="Morey-Castro K.E."/>
            <person name="Lavalleur H.J."/>
            <person name="Rangel L.J."/>
            <person name="Ree J.F."/>
            <person name="Shay S.D."/>
            <person name="Sheng Y."/>
            <person name="Smyth J.C."/>
            <person name="Stamm E.A."/>
            <person name="Taylor C.R."/>
            <person name="Vining O.B."/>
            <person name="Wanzeck K.M."/>
            <person name="Watson G."/>
            <person name="Bruck A.J."/>
            <person name="Anders K.R."/>
            <person name="Braun M.A."/>
            <person name="Delesalle V.A."/>
            <person name="Hughes L.E."/>
            <person name="Ware V.C."/>
            <person name="Bradley K.W."/>
            <person name="Barker L.P."/>
            <person name="Asai D.J."/>
            <person name="Bowman C.A."/>
            <person name="Russell D.A."/>
            <person name="Pope W.H."/>
            <person name="Jacobs-Sera D."/>
            <person name="Hendrix R.W."/>
            <person name="Hatfull G.F."/>
        </authorList>
    </citation>
    <scope>NUCLEOTIDE SEQUENCE [LARGE SCALE GENOMIC DNA]</scope>
</reference>
<feature type="region of interest" description="Disordered" evidence="1">
    <location>
        <begin position="318"/>
        <end position="343"/>
    </location>
</feature>
<sequence>MAATPKKRTAKGSSVAAAAGEPIGKWAQVLAETREAGGVIEPFEITADLVLYPPTPARAKAMGAAQNAAQAAIAAMFNAAKFGATPEEVDRIQQTIEAADLKYTKALIGDDEFEAVEAYFAHRGAWERDVFLTALKKQFLRLPDEEEIDFEERTYQLEEALREVAPDHPLLAPGKGNESSTTSSTTGMSSRPTSPENSTESTPETGSGGTRPWSQFLNYATKVARIEGSETQAAMLRDERLRPRFQQMLAESDGKPSRPELAGFTREVSAIHKVNVTLTHLLRVMSKNMAIPIPQGPIYPAEQWELEKEQAELDELDADIASSMKPRELTRGSRRTSKGGDDA</sequence>
<dbReference type="GeneID" id="23680179"/>
<proteinExistence type="predicted"/>
<evidence type="ECO:0000313" key="3">
    <source>
        <dbReference type="Proteomes" id="UP000028659"/>
    </source>
</evidence>
<protein>
    <submittedName>
        <fullName evidence="2">Tail assembly chaperone</fullName>
    </submittedName>
</protein>
<feature type="region of interest" description="Disordered" evidence="1">
    <location>
        <begin position="166"/>
        <end position="213"/>
    </location>
</feature>
<keyword evidence="3" id="KW-1185">Reference proteome</keyword>
<dbReference type="Proteomes" id="UP000028659">
    <property type="component" value="Genome"/>
</dbReference>
<gene>
    <name evidence="2" type="primary">13</name>
    <name evidence="2" type="ORF">PBI_SPARKY_13</name>
</gene>
<dbReference type="EMBL" id="KM083128">
    <property type="protein sequence ID" value="AII28161.1"/>
    <property type="molecule type" value="Genomic_DNA"/>
</dbReference>
<dbReference type="RefSeq" id="YP_009125395.1">
    <property type="nucleotide sequence ID" value="NC_026597.1"/>
</dbReference>
<dbReference type="KEGG" id="vg:23680179"/>
<evidence type="ECO:0000256" key="1">
    <source>
        <dbReference type="SAM" id="MobiDB-lite"/>
    </source>
</evidence>
<feature type="compositionally biased region" description="Low complexity" evidence="1">
    <location>
        <begin position="179"/>
        <end position="205"/>
    </location>
</feature>
<name>A0A076G7Q9_9CAUD</name>